<dbReference type="Proteomes" id="UP000824120">
    <property type="component" value="Chromosome 7"/>
</dbReference>
<feature type="domain" description="BED-type" evidence="5">
    <location>
        <begin position="143"/>
        <end position="187"/>
    </location>
</feature>
<feature type="region of interest" description="Disordered" evidence="4">
    <location>
        <begin position="80"/>
        <end position="135"/>
    </location>
</feature>
<reference evidence="6 7" key="1">
    <citation type="submission" date="2020-09" db="EMBL/GenBank/DDBJ databases">
        <title>De no assembly of potato wild relative species, Solanum commersonii.</title>
        <authorList>
            <person name="Cho K."/>
        </authorList>
    </citation>
    <scope>NUCLEOTIDE SEQUENCE [LARGE SCALE GENOMIC DNA]</scope>
    <source>
        <strain evidence="6">LZ3.2</strain>
        <tissue evidence="6">Leaf</tissue>
    </source>
</reference>
<comment type="caution">
    <text evidence="6">The sequence shown here is derived from an EMBL/GenBank/DDBJ whole genome shotgun (WGS) entry which is preliminary data.</text>
</comment>
<keyword evidence="3" id="KW-0862">Zinc</keyword>
<feature type="compositionally biased region" description="Polar residues" evidence="4">
    <location>
        <begin position="103"/>
        <end position="122"/>
    </location>
</feature>
<dbReference type="GO" id="GO:0008270">
    <property type="term" value="F:zinc ion binding"/>
    <property type="evidence" value="ECO:0007669"/>
    <property type="project" value="UniProtKB-KW"/>
</dbReference>
<dbReference type="InterPro" id="IPR003656">
    <property type="entry name" value="Znf_BED"/>
</dbReference>
<feature type="region of interest" description="Disordered" evidence="4">
    <location>
        <begin position="1"/>
        <end position="58"/>
    </location>
</feature>
<gene>
    <name evidence="6" type="ORF">H5410_037173</name>
</gene>
<evidence type="ECO:0000256" key="4">
    <source>
        <dbReference type="SAM" id="MobiDB-lite"/>
    </source>
</evidence>
<name>A0A9J5Y705_SOLCO</name>
<feature type="compositionally biased region" description="Polar residues" evidence="4">
    <location>
        <begin position="44"/>
        <end position="58"/>
    </location>
</feature>
<sequence length="283" mass="31626">MSSNKKNTGKGKEKESSGISRLFNFTKKSSKKKNKSKCGGSSRVRFNTNDSTFVDDTSYDIDSNAQLDRELLQQIYGNINPYLDENSGEEVEVDSGEDELEDTPTSPVTNVPNETRNSTEQNYGPPLIPPTREKVKYQRPKTSVVWQFMTLDKKNSIAICNKCKQPFKHKQGGGQGGTGGLNRHLLSCVPIQYKEAKSLADRKKGIQSVHGLVDTFYDTLEILLKINPTVEMCKSSIKTEAKILYEKYRTTGNAQEVGQTSNPQSKARISSYMRDFLGLNSTN</sequence>
<evidence type="ECO:0000259" key="5">
    <source>
        <dbReference type="Pfam" id="PF02892"/>
    </source>
</evidence>
<dbReference type="InterPro" id="IPR036236">
    <property type="entry name" value="Znf_C2H2_sf"/>
</dbReference>
<protein>
    <recommendedName>
        <fullName evidence="5">BED-type domain-containing protein</fullName>
    </recommendedName>
</protein>
<keyword evidence="1" id="KW-0479">Metal-binding</keyword>
<dbReference type="AlphaFoldDB" id="A0A9J5Y705"/>
<feature type="non-terminal residue" evidence="6">
    <location>
        <position position="1"/>
    </location>
</feature>
<keyword evidence="7" id="KW-1185">Reference proteome</keyword>
<dbReference type="SUPFAM" id="SSF57667">
    <property type="entry name" value="beta-beta-alpha zinc fingers"/>
    <property type="match status" value="1"/>
</dbReference>
<feature type="compositionally biased region" description="Acidic residues" evidence="4">
    <location>
        <begin position="86"/>
        <end position="102"/>
    </location>
</feature>
<evidence type="ECO:0000256" key="3">
    <source>
        <dbReference type="ARBA" id="ARBA00022833"/>
    </source>
</evidence>
<dbReference type="OrthoDB" id="1831235at2759"/>
<accession>A0A9J5Y705</accession>
<dbReference type="GO" id="GO:0003677">
    <property type="term" value="F:DNA binding"/>
    <property type="evidence" value="ECO:0007669"/>
    <property type="project" value="InterPro"/>
</dbReference>
<keyword evidence="2" id="KW-0863">Zinc-finger</keyword>
<dbReference type="SMART" id="SM00614">
    <property type="entry name" value="ZnF_BED"/>
    <property type="match status" value="1"/>
</dbReference>
<evidence type="ECO:0000256" key="2">
    <source>
        <dbReference type="ARBA" id="ARBA00022771"/>
    </source>
</evidence>
<evidence type="ECO:0000313" key="7">
    <source>
        <dbReference type="Proteomes" id="UP000824120"/>
    </source>
</evidence>
<organism evidence="6 7">
    <name type="scientific">Solanum commersonii</name>
    <name type="common">Commerson's wild potato</name>
    <name type="synonym">Commerson's nightshade</name>
    <dbReference type="NCBI Taxonomy" id="4109"/>
    <lineage>
        <taxon>Eukaryota</taxon>
        <taxon>Viridiplantae</taxon>
        <taxon>Streptophyta</taxon>
        <taxon>Embryophyta</taxon>
        <taxon>Tracheophyta</taxon>
        <taxon>Spermatophyta</taxon>
        <taxon>Magnoliopsida</taxon>
        <taxon>eudicotyledons</taxon>
        <taxon>Gunneridae</taxon>
        <taxon>Pentapetalae</taxon>
        <taxon>asterids</taxon>
        <taxon>lamiids</taxon>
        <taxon>Solanales</taxon>
        <taxon>Solanaceae</taxon>
        <taxon>Solanoideae</taxon>
        <taxon>Solaneae</taxon>
        <taxon>Solanum</taxon>
    </lineage>
</organism>
<proteinExistence type="predicted"/>
<dbReference type="EMBL" id="JACXVP010000007">
    <property type="protein sequence ID" value="KAG5595941.1"/>
    <property type="molecule type" value="Genomic_DNA"/>
</dbReference>
<evidence type="ECO:0000313" key="6">
    <source>
        <dbReference type="EMBL" id="KAG5595941.1"/>
    </source>
</evidence>
<evidence type="ECO:0000256" key="1">
    <source>
        <dbReference type="ARBA" id="ARBA00022723"/>
    </source>
</evidence>
<dbReference type="Pfam" id="PF02892">
    <property type="entry name" value="zf-BED"/>
    <property type="match status" value="1"/>
</dbReference>